<dbReference type="EMBL" id="BTSY01000003">
    <property type="protein sequence ID" value="GMT18483.1"/>
    <property type="molecule type" value="Genomic_DNA"/>
</dbReference>
<feature type="non-terminal residue" evidence="2">
    <location>
        <position position="159"/>
    </location>
</feature>
<evidence type="ECO:0000313" key="3">
    <source>
        <dbReference type="Proteomes" id="UP001432322"/>
    </source>
</evidence>
<name>A0AAV5VGN0_9BILA</name>
<gene>
    <name evidence="2" type="ORF">PFISCL1PPCAC_9780</name>
</gene>
<proteinExistence type="predicted"/>
<sequence>PLSAMSNRSIFLLLFCTQITTSIWNSDLPRSLAYDICEKFIYSKFVRESNSTNEIRHLKSQSPWVRVSDISYNFLPEPLGFAWIRNPESVDLTHHNKTCLDNWRITYDEKVAQRNFYSPLCEWIRADVDDCEVDKPRLTCADYATARSVTSWGDMNFFD</sequence>
<dbReference type="AlphaFoldDB" id="A0AAV5VGN0"/>
<accession>A0AAV5VGN0</accession>
<protein>
    <submittedName>
        <fullName evidence="2">Uncharacterized protein</fullName>
    </submittedName>
</protein>
<reference evidence="2" key="1">
    <citation type="submission" date="2023-10" db="EMBL/GenBank/DDBJ databases">
        <title>Genome assembly of Pristionchus species.</title>
        <authorList>
            <person name="Yoshida K."/>
            <person name="Sommer R.J."/>
        </authorList>
    </citation>
    <scope>NUCLEOTIDE SEQUENCE</scope>
    <source>
        <strain evidence="2">RS5133</strain>
    </source>
</reference>
<evidence type="ECO:0000256" key="1">
    <source>
        <dbReference type="SAM" id="SignalP"/>
    </source>
</evidence>
<feature type="chain" id="PRO_5043506990" evidence="1">
    <location>
        <begin position="23"/>
        <end position="159"/>
    </location>
</feature>
<evidence type="ECO:0000313" key="2">
    <source>
        <dbReference type="EMBL" id="GMT18483.1"/>
    </source>
</evidence>
<organism evidence="2 3">
    <name type="scientific">Pristionchus fissidentatus</name>
    <dbReference type="NCBI Taxonomy" id="1538716"/>
    <lineage>
        <taxon>Eukaryota</taxon>
        <taxon>Metazoa</taxon>
        <taxon>Ecdysozoa</taxon>
        <taxon>Nematoda</taxon>
        <taxon>Chromadorea</taxon>
        <taxon>Rhabditida</taxon>
        <taxon>Rhabditina</taxon>
        <taxon>Diplogasteromorpha</taxon>
        <taxon>Diplogasteroidea</taxon>
        <taxon>Neodiplogasteridae</taxon>
        <taxon>Pristionchus</taxon>
    </lineage>
</organism>
<keyword evidence="3" id="KW-1185">Reference proteome</keyword>
<comment type="caution">
    <text evidence="2">The sequence shown here is derived from an EMBL/GenBank/DDBJ whole genome shotgun (WGS) entry which is preliminary data.</text>
</comment>
<feature type="non-terminal residue" evidence="2">
    <location>
        <position position="1"/>
    </location>
</feature>
<feature type="signal peptide" evidence="1">
    <location>
        <begin position="1"/>
        <end position="22"/>
    </location>
</feature>
<keyword evidence="1" id="KW-0732">Signal</keyword>
<dbReference type="Proteomes" id="UP001432322">
    <property type="component" value="Unassembled WGS sequence"/>
</dbReference>